<evidence type="ECO:0000313" key="2">
    <source>
        <dbReference type="Proteomes" id="UP001320876"/>
    </source>
</evidence>
<comment type="caution">
    <text evidence="1">The sequence shown here is derived from an EMBL/GenBank/DDBJ whole genome shotgun (WGS) entry which is preliminary data.</text>
</comment>
<sequence length="182" mass="20520">MHYMLPPAMAPAPRKFPFLDQFSYLKIVQPEWSKRNNMNLFFKNYPRSLSHGRLVLAAIVQANNQLFQPGANDCPAVLVLDLEGEMKPEQLIQLAHRIFDLRQEGTATTEREQQLADYLNAESLHGFGMPVPETMGPESCRITAVFIVRKHLPGGHLQSKILPVCVNPDNGVAVVLPVKYWS</sequence>
<dbReference type="EMBL" id="JAPDDT010000010">
    <property type="protein sequence ID" value="MCW1924857.1"/>
    <property type="molecule type" value="Genomic_DNA"/>
</dbReference>
<accession>A0ABT3GMY2</accession>
<dbReference type="RefSeq" id="WP_264488966.1">
    <property type="nucleotide sequence ID" value="NZ_JAPDDT010000010.1"/>
</dbReference>
<keyword evidence="2" id="KW-1185">Reference proteome</keyword>
<proteinExistence type="predicted"/>
<name>A0ABT3GMY2_9BACT</name>
<gene>
    <name evidence="1" type="ORF">OKA05_20005</name>
</gene>
<reference evidence="1 2" key="1">
    <citation type="submission" date="2022-10" db="EMBL/GenBank/DDBJ databases">
        <title>Luteolibacter arcticus strain CCTCC AB 2014275, whole genome shotgun sequencing project.</title>
        <authorList>
            <person name="Zhao G."/>
            <person name="Shen L."/>
        </authorList>
    </citation>
    <scope>NUCLEOTIDE SEQUENCE [LARGE SCALE GENOMIC DNA]</scope>
    <source>
        <strain evidence="1 2">CCTCC AB 2014275</strain>
    </source>
</reference>
<evidence type="ECO:0000313" key="1">
    <source>
        <dbReference type="EMBL" id="MCW1924857.1"/>
    </source>
</evidence>
<dbReference type="Proteomes" id="UP001320876">
    <property type="component" value="Unassembled WGS sequence"/>
</dbReference>
<protein>
    <submittedName>
        <fullName evidence="1">Uncharacterized protein</fullName>
    </submittedName>
</protein>
<organism evidence="1 2">
    <name type="scientific">Luteolibacter arcticus</name>
    <dbReference type="NCBI Taxonomy" id="1581411"/>
    <lineage>
        <taxon>Bacteria</taxon>
        <taxon>Pseudomonadati</taxon>
        <taxon>Verrucomicrobiota</taxon>
        <taxon>Verrucomicrobiia</taxon>
        <taxon>Verrucomicrobiales</taxon>
        <taxon>Verrucomicrobiaceae</taxon>
        <taxon>Luteolibacter</taxon>
    </lineage>
</organism>